<dbReference type="Proteomes" id="UP000324222">
    <property type="component" value="Unassembled WGS sequence"/>
</dbReference>
<accession>A0A5B7FMZ1</accession>
<protein>
    <submittedName>
        <fullName evidence="2">Uncharacterized protein</fullName>
    </submittedName>
</protein>
<evidence type="ECO:0000313" key="2">
    <source>
        <dbReference type="EMBL" id="MPC46825.1"/>
    </source>
</evidence>
<evidence type="ECO:0000313" key="3">
    <source>
        <dbReference type="Proteomes" id="UP000324222"/>
    </source>
</evidence>
<gene>
    <name evidence="2" type="ORF">E2C01_040555</name>
</gene>
<comment type="caution">
    <text evidence="2">The sequence shown here is derived from an EMBL/GenBank/DDBJ whole genome shotgun (WGS) entry which is preliminary data.</text>
</comment>
<feature type="region of interest" description="Disordered" evidence="1">
    <location>
        <begin position="1"/>
        <end position="94"/>
    </location>
</feature>
<dbReference type="AlphaFoldDB" id="A0A5B7FMZ1"/>
<name>A0A5B7FMZ1_PORTR</name>
<organism evidence="2 3">
    <name type="scientific">Portunus trituberculatus</name>
    <name type="common">Swimming crab</name>
    <name type="synonym">Neptunus trituberculatus</name>
    <dbReference type="NCBI Taxonomy" id="210409"/>
    <lineage>
        <taxon>Eukaryota</taxon>
        <taxon>Metazoa</taxon>
        <taxon>Ecdysozoa</taxon>
        <taxon>Arthropoda</taxon>
        <taxon>Crustacea</taxon>
        <taxon>Multicrustacea</taxon>
        <taxon>Malacostraca</taxon>
        <taxon>Eumalacostraca</taxon>
        <taxon>Eucarida</taxon>
        <taxon>Decapoda</taxon>
        <taxon>Pleocyemata</taxon>
        <taxon>Brachyura</taxon>
        <taxon>Eubrachyura</taxon>
        <taxon>Portunoidea</taxon>
        <taxon>Portunidae</taxon>
        <taxon>Portuninae</taxon>
        <taxon>Portunus</taxon>
    </lineage>
</organism>
<dbReference type="EMBL" id="VSRR010007398">
    <property type="protein sequence ID" value="MPC46825.1"/>
    <property type="molecule type" value="Genomic_DNA"/>
</dbReference>
<sequence>MSVVLRTHQSERVRAVRHATPVRPQSDLFSSGRTPPQGPPSRGRKEKLKLCSPECVQSPRRGRESGGGKVREGELPGGTKGGVTTLTHTHTRAT</sequence>
<evidence type="ECO:0000256" key="1">
    <source>
        <dbReference type="SAM" id="MobiDB-lite"/>
    </source>
</evidence>
<reference evidence="2 3" key="1">
    <citation type="submission" date="2019-05" db="EMBL/GenBank/DDBJ databases">
        <title>Another draft genome of Portunus trituberculatus and its Hox gene families provides insights of decapod evolution.</title>
        <authorList>
            <person name="Jeong J.-H."/>
            <person name="Song I."/>
            <person name="Kim S."/>
            <person name="Choi T."/>
            <person name="Kim D."/>
            <person name="Ryu S."/>
            <person name="Kim W."/>
        </authorList>
    </citation>
    <scope>NUCLEOTIDE SEQUENCE [LARGE SCALE GENOMIC DNA]</scope>
    <source>
        <tissue evidence="2">Muscle</tissue>
    </source>
</reference>
<proteinExistence type="predicted"/>
<keyword evidence="3" id="KW-1185">Reference proteome</keyword>
<feature type="compositionally biased region" description="Basic and acidic residues" evidence="1">
    <location>
        <begin position="61"/>
        <end position="74"/>
    </location>
</feature>